<gene>
    <name evidence="2" type="ORF">K1X13_06995</name>
</gene>
<dbReference type="Proteomes" id="UP000754710">
    <property type="component" value="Unassembled WGS sequence"/>
</dbReference>
<evidence type="ECO:0000256" key="1">
    <source>
        <dbReference type="SAM" id="MobiDB-lite"/>
    </source>
</evidence>
<organism evidence="2 3">
    <name type="scientific">Nocardioides jiangsuensis</name>
    <dbReference type="NCBI Taxonomy" id="2866161"/>
    <lineage>
        <taxon>Bacteria</taxon>
        <taxon>Bacillati</taxon>
        <taxon>Actinomycetota</taxon>
        <taxon>Actinomycetes</taxon>
        <taxon>Propionibacteriales</taxon>
        <taxon>Nocardioidaceae</taxon>
        <taxon>Nocardioides</taxon>
    </lineage>
</organism>
<evidence type="ECO:0000313" key="3">
    <source>
        <dbReference type="Proteomes" id="UP000754710"/>
    </source>
</evidence>
<feature type="region of interest" description="Disordered" evidence="1">
    <location>
        <begin position="268"/>
        <end position="456"/>
    </location>
</feature>
<feature type="compositionally biased region" description="Basic and acidic residues" evidence="1">
    <location>
        <begin position="389"/>
        <end position="398"/>
    </location>
</feature>
<comment type="caution">
    <text evidence="2">The sequence shown here is derived from an EMBL/GenBank/DDBJ whole genome shotgun (WGS) entry which is preliminary data.</text>
</comment>
<accession>A0ABS7RHQ1</accession>
<feature type="region of interest" description="Disordered" evidence="1">
    <location>
        <begin position="661"/>
        <end position="680"/>
    </location>
</feature>
<reference evidence="2 3" key="1">
    <citation type="submission" date="2021-08" db="EMBL/GenBank/DDBJ databases">
        <title>Nocardioides bacterium WL0053 sp. nov., isolated from the sediment.</title>
        <authorList>
            <person name="Wang L."/>
            <person name="Zhang D."/>
            <person name="Zhang A."/>
        </authorList>
    </citation>
    <scope>NUCLEOTIDE SEQUENCE [LARGE SCALE GENOMIC DNA]</scope>
    <source>
        <strain evidence="2 3">WL0053</strain>
    </source>
</reference>
<dbReference type="RefSeq" id="WP_221024226.1">
    <property type="nucleotide sequence ID" value="NZ_JAIEZQ010000001.1"/>
</dbReference>
<feature type="compositionally biased region" description="Low complexity" evidence="1">
    <location>
        <begin position="361"/>
        <end position="387"/>
    </location>
</feature>
<sequence>MEAVIEDQDAAGTLASLARLRRVRVEAERDVFLLVAHFADLCHADSRQRSAAQAGRAGGAGGVFTGMERVVSLGGVGTPLVREFAASEVAGELEISTYAARALLADVLDVRHRLPRLWARVMACEVATWVARKVAVATRDLTLEQALFVDAGVAEYADGRLSWSRFETVLEARVVEADPEAAAAREAAAAAEQFAKVGRSNEHGQKTLYVRSTAAVITRIDATLDYLCQALRALGETENADELRVKAMLLLANPLQAVELLTAYKHAHSRAGHTRSDPSDPSTAGPKAAGPGAAGPGAAGPGAARSEAGTEPGCDASDDDAPGSAPVPVAGGPAPGADAGASGSTFGGSDEDEDMPLPFDGPASGPASSTTSDSGSDSTSGPDAGPPRLGERDLHPGENDADDPPDPGQGTALPCPTCGARPTLAGSTSPPASDAQPPTGDPSPFTQPAWFRPADLPAPAAGRGHVVGVDWARLLPTVTLYVHLTDHTLATGHGVARWEGEGPVSARYVRDFLGPTSRFTIKPVIDLAGQAAVDAYEVPDRLREAVHLRTPADVFPYASNTSRRMDLDHTRPYRHGVPAAGDASARDDDPPAGAGDGLTESALRTGQTRMDNLGPLGRFHHRVRTHGNWAVEQPFPGIYLWRAPHGSIYLVDHTGTRKVTDPWTKSATGQNDHTDGARDDTEAGLATVTPLETHFSLIITEGAA</sequence>
<evidence type="ECO:0000313" key="2">
    <source>
        <dbReference type="EMBL" id="MBY9074563.1"/>
    </source>
</evidence>
<keyword evidence="3" id="KW-1185">Reference proteome</keyword>
<dbReference type="EMBL" id="JAIEZQ010000001">
    <property type="protein sequence ID" value="MBY9074563.1"/>
    <property type="molecule type" value="Genomic_DNA"/>
</dbReference>
<protein>
    <recommendedName>
        <fullName evidence="4">DUF222 domain-containing protein</fullName>
    </recommendedName>
</protein>
<evidence type="ECO:0008006" key="4">
    <source>
        <dbReference type="Google" id="ProtNLM"/>
    </source>
</evidence>
<feature type="region of interest" description="Disordered" evidence="1">
    <location>
        <begin position="565"/>
        <end position="605"/>
    </location>
</feature>
<proteinExistence type="predicted"/>
<feature type="compositionally biased region" description="Low complexity" evidence="1">
    <location>
        <begin position="322"/>
        <end position="344"/>
    </location>
</feature>
<name>A0ABS7RHQ1_9ACTN</name>